<organism evidence="2 3">
    <name type="scientific">Henriciella barbarensis</name>
    <dbReference type="NCBI Taxonomy" id="86342"/>
    <lineage>
        <taxon>Bacteria</taxon>
        <taxon>Pseudomonadati</taxon>
        <taxon>Pseudomonadota</taxon>
        <taxon>Alphaproteobacteria</taxon>
        <taxon>Hyphomonadales</taxon>
        <taxon>Hyphomonadaceae</taxon>
        <taxon>Henriciella</taxon>
    </lineage>
</organism>
<dbReference type="InterPro" id="IPR051680">
    <property type="entry name" value="ATP-dep_Glu-Cys_Ligase-2"/>
</dbReference>
<dbReference type="PANTHER" id="PTHR34595:SF7">
    <property type="entry name" value="SLL1039 PROTEIN"/>
    <property type="match status" value="1"/>
</dbReference>
<accession>A0A399QNQ4</accession>
<keyword evidence="3" id="KW-1185">Reference proteome</keyword>
<gene>
    <name evidence="2" type="ORF">D1224_15315</name>
</gene>
<dbReference type="InterPro" id="IPR007296">
    <property type="entry name" value="DUF403"/>
</dbReference>
<evidence type="ECO:0000313" key="2">
    <source>
        <dbReference type="EMBL" id="RIJ20486.1"/>
    </source>
</evidence>
<name>A0A399QNQ4_9PROT</name>
<dbReference type="OrthoDB" id="9803532at2"/>
<dbReference type="Proteomes" id="UP000265431">
    <property type="component" value="Unassembled WGS sequence"/>
</dbReference>
<sequence>MMLGKTAGGLFWMCRYLERSANNARLIEAGSRMTMTRSMADDAEWESVLSTANVKELFLQKHDHVKRADVIDYILRDRFNPSSVMSVVESARNNARMVRVALTREVWEAVNDTWMRLKEALARPVADADLPKVLELIRQQSAQVRGALQGTMLRNDIFNFCGIGTFAERADNVARILDVKYFVLLPSVSMVGSTIDNFQWEAILRSAAAERSFAWLNKESGPRAIAEFLILDRRLPRSIAFCYTNLARNLAYLEEEYGETLPSREMCEATLGRLTSTDVETIFDGGLHEFIQSILRSNNALGQQIEKDYRFYA</sequence>
<feature type="domain" description="DUF403" evidence="1">
    <location>
        <begin position="2"/>
        <end position="309"/>
    </location>
</feature>
<evidence type="ECO:0000313" key="3">
    <source>
        <dbReference type="Proteomes" id="UP000265431"/>
    </source>
</evidence>
<reference evidence="2 3" key="1">
    <citation type="submission" date="2018-08" db="EMBL/GenBank/DDBJ databases">
        <title>Henriciella mobilis sp. nov., isolated from seawater.</title>
        <authorList>
            <person name="Cheng H."/>
            <person name="Wu Y.-H."/>
            <person name="Xu X.-W."/>
            <person name="Guo L.-L."/>
        </authorList>
    </citation>
    <scope>NUCLEOTIDE SEQUENCE [LARGE SCALE GENOMIC DNA]</scope>
    <source>
        <strain evidence="2 3">CCUG66934</strain>
    </source>
</reference>
<dbReference type="AlphaFoldDB" id="A0A399QNQ4"/>
<proteinExistence type="predicted"/>
<dbReference type="EMBL" id="QWGB01000014">
    <property type="protein sequence ID" value="RIJ20486.1"/>
    <property type="molecule type" value="Genomic_DNA"/>
</dbReference>
<dbReference type="Pfam" id="PF04168">
    <property type="entry name" value="Alpha-E"/>
    <property type="match status" value="1"/>
</dbReference>
<protein>
    <submittedName>
        <fullName evidence="2">Alpha-E domain-containing protein</fullName>
    </submittedName>
</protein>
<dbReference type="PANTHER" id="PTHR34595">
    <property type="entry name" value="BLR5612 PROTEIN"/>
    <property type="match status" value="1"/>
</dbReference>
<evidence type="ECO:0000259" key="1">
    <source>
        <dbReference type="Pfam" id="PF04168"/>
    </source>
</evidence>
<comment type="caution">
    <text evidence="2">The sequence shown here is derived from an EMBL/GenBank/DDBJ whole genome shotgun (WGS) entry which is preliminary data.</text>
</comment>